<feature type="region of interest" description="Disordered" evidence="1">
    <location>
        <begin position="644"/>
        <end position="753"/>
    </location>
</feature>
<reference evidence="3" key="1">
    <citation type="submission" date="2021-01" db="EMBL/GenBank/DDBJ databases">
        <authorList>
            <person name="Kaushik A."/>
        </authorList>
    </citation>
    <scope>NUCLEOTIDE SEQUENCE</scope>
    <source>
        <strain evidence="3">AG2-2IIIB</strain>
    </source>
</reference>
<gene>
    <name evidence="3" type="ORF">RDB_LOCUS78377</name>
</gene>
<organism evidence="3 4">
    <name type="scientific">Rhizoctonia solani</name>
    <dbReference type="NCBI Taxonomy" id="456999"/>
    <lineage>
        <taxon>Eukaryota</taxon>
        <taxon>Fungi</taxon>
        <taxon>Dikarya</taxon>
        <taxon>Basidiomycota</taxon>
        <taxon>Agaricomycotina</taxon>
        <taxon>Agaricomycetes</taxon>
        <taxon>Cantharellales</taxon>
        <taxon>Ceratobasidiaceae</taxon>
        <taxon>Rhizoctonia</taxon>
    </lineage>
</organism>
<dbReference type="SUPFAM" id="SSF81383">
    <property type="entry name" value="F-box domain"/>
    <property type="match status" value="1"/>
</dbReference>
<dbReference type="InterPro" id="IPR001810">
    <property type="entry name" value="F-box_dom"/>
</dbReference>
<evidence type="ECO:0000313" key="4">
    <source>
        <dbReference type="Proteomes" id="UP000663843"/>
    </source>
</evidence>
<dbReference type="InterPro" id="IPR036047">
    <property type="entry name" value="F-box-like_dom_sf"/>
</dbReference>
<feature type="compositionally biased region" description="Basic and acidic residues" evidence="1">
    <location>
        <begin position="656"/>
        <end position="678"/>
    </location>
</feature>
<accession>A0A8H3GCA4</accession>
<evidence type="ECO:0000313" key="3">
    <source>
        <dbReference type="EMBL" id="CAE6443781.1"/>
    </source>
</evidence>
<name>A0A8H3GCA4_9AGAM</name>
<evidence type="ECO:0000256" key="1">
    <source>
        <dbReference type="SAM" id="MobiDB-lite"/>
    </source>
</evidence>
<evidence type="ECO:0000259" key="2">
    <source>
        <dbReference type="PROSITE" id="PS50181"/>
    </source>
</evidence>
<sequence>MASQRRAATRRSTRSQDKTKNQVARNWRKKTRLISPSPGPDSDSEPTFSTKLNHQFQGFMSLPVDVFVNIAFYFQPQDVMALSRVNSFLRCLLRSPKSEPIWRSARLNIVGLPPCPKELSEPQYAGLLFSKICTLCKGRAIQSMDPMLLERLCRKCKETELVNLAEESEELDAPLVFTSTTVLPRYYEEWPENGPWCFYNDLKVVKSTLYKFDIAEDEEGKQSWIKRRREIVRAREQSSEPLREWFRKLEMEREARLERRRVAREAEIKTRLKKLGHDERDMDFCSSNLAFSLVHNASPLTDKAWKGLLPKLLKIIKANHEERIELQEINRAERYSDLYDWAWEICEPKMFHLCQESNRYYNDGPALNAMTLLLKDLGNRPEVISLLDENLSYDEFEDHFDSQTPKLTDLWIGWIDEQEARLVSMMPDDTSAPEFDRPGSESTMTFGTNYDTNIPMAALPLNTQKLLRADAVFVRTPTEQNSTGARTCYLYPDFDGLPEMFTYSNLASEIAATFLASLGRPNASHLEMTSAGANLECGMCPEIGTLGWKNFIEHCLNDIQIKQDPRFRKGELYFWLTTLLGEYALLAPHRGYSALWDKSIYQPNVPAPVPTFRRISASDPMPAWWDASWGLAWPPVPEVASARKRTASTISSPRNESADPAKPCLDEERRVRRRDEGKPTTADRASNTPEADSSRSTKPAPEVASQSSESDEQPILQLGVVMSREWNMVRDCGEIGQPEPGRENSPKGKNVSS</sequence>
<feature type="compositionally biased region" description="Polar residues" evidence="1">
    <location>
        <begin position="683"/>
        <end position="697"/>
    </location>
</feature>
<feature type="domain" description="F-box" evidence="2">
    <location>
        <begin position="56"/>
        <end position="105"/>
    </location>
</feature>
<dbReference type="Proteomes" id="UP000663843">
    <property type="component" value="Unassembled WGS sequence"/>
</dbReference>
<protein>
    <recommendedName>
        <fullName evidence="2">F-box domain-containing protein</fullName>
    </recommendedName>
</protein>
<dbReference type="AlphaFoldDB" id="A0A8H3GCA4"/>
<dbReference type="PROSITE" id="PS50181">
    <property type="entry name" value="FBOX"/>
    <property type="match status" value="1"/>
</dbReference>
<comment type="caution">
    <text evidence="3">The sequence shown here is derived from an EMBL/GenBank/DDBJ whole genome shotgun (WGS) entry which is preliminary data.</text>
</comment>
<feature type="region of interest" description="Disordered" evidence="1">
    <location>
        <begin position="1"/>
        <end position="48"/>
    </location>
</feature>
<dbReference type="EMBL" id="CAJMWT010002460">
    <property type="protein sequence ID" value="CAE6443781.1"/>
    <property type="molecule type" value="Genomic_DNA"/>
</dbReference>
<proteinExistence type="predicted"/>